<keyword evidence="7" id="KW-1185">Reference proteome</keyword>
<keyword evidence="2" id="KW-0479">Metal-binding</keyword>
<dbReference type="PANTHER" id="PTHR31001">
    <property type="entry name" value="UNCHARACTERIZED TRANSCRIPTIONAL REGULATORY PROTEIN"/>
    <property type="match status" value="1"/>
</dbReference>
<dbReference type="SMART" id="SM00906">
    <property type="entry name" value="Fungal_trans"/>
    <property type="match status" value="1"/>
</dbReference>
<feature type="compositionally biased region" description="Low complexity" evidence="4">
    <location>
        <begin position="28"/>
        <end position="44"/>
    </location>
</feature>
<evidence type="ECO:0000256" key="1">
    <source>
        <dbReference type="ARBA" id="ARBA00004123"/>
    </source>
</evidence>
<name>A0AAE0N3Y9_9PEZI</name>
<dbReference type="SUPFAM" id="SSF57701">
    <property type="entry name" value="Zn2/Cys6 DNA-binding domain"/>
    <property type="match status" value="1"/>
</dbReference>
<dbReference type="AlphaFoldDB" id="A0AAE0N3Y9"/>
<feature type="domain" description="Zn(2)-C6 fungal-type" evidence="5">
    <location>
        <begin position="48"/>
        <end position="77"/>
    </location>
</feature>
<comment type="subcellular location">
    <subcellularLocation>
        <location evidence="1">Nucleus</location>
    </subcellularLocation>
</comment>
<dbReference type="SMART" id="SM00066">
    <property type="entry name" value="GAL4"/>
    <property type="match status" value="1"/>
</dbReference>
<feature type="compositionally biased region" description="Low complexity" evidence="4">
    <location>
        <begin position="132"/>
        <end position="147"/>
    </location>
</feature>
<feature type="region of interest" description="Disordered" evidence="4">
    <location>
        <begin position="207"/>
        <end position="243"/>
    </location>
</feature>
<dbReference type="InterPro" id="IPR036864">
    <property type="entry name" value="Zn2-C6_fun-type_DNA-bd_sf"/>
</dbReference>
<dbReference type="CDD" id="cd12148">
    <property type="entry name" value="fungal_TF_MHR"/>
    <property type="match status" value="1"/>
</dbReference>
<dbReference type="InterPro" id="IPR001138">
    <property type="entry name" value="Zn2Cys6_DnaBD"/>
</dbReference>
<dbReference type="Pfam" id="PF04082">
    <property type="entry name" value="Fungal_trans"/>
    <property type="match status" value="1"/>
</dbReference>
<dbReference type="GO" id="GO:0005634">
    <property type="term" value="C:nucleus"/>
    <property type="evidence" value="ECO:0007669"/>
    <property type="project" value="UniProtKB-SubCell"/>
</dbReference>
<evidence type="ECO:0000256" key="2">
    <source>
        <dbReference type="ARBA" id="ARBA00022723"/>
    </source>
</evidence>
<dbReference type="Gene3D" id="4.10.240.10">
    <property type="entry name" value="Zn(2)-C6 fungal-type DNA-binding domain"/>
    <property type="match status" value="1"/>
</dbReference>
<dbReference type="GO" id="GO:0000981">
    <property type="term" value="F:DNA-binding transcription factor activity, RNA polymerase II-specific"/>
    <property type="evidence" value="ECO:0007669"/>
    <property type="project" value="InterPro"/>
</dbReference>
<feature type="compositionally biased region" description="Acidic residues" evidence="4">
    <location>
        <begin position="218"/>
        <end position="227"/>
    </location>
</feature>
<comment type="caution">
    <text evidence="6">The sequence shown here is derived from an EMBL/GenBank/DDBJ whole genome shotgun (WGS) entry which is preliminary data.</text>
</comment>
<dbReference type="Proteomes" id="UP001285441">
    <property type="component" value="Unassembled WGS sequence"/>
</dbReference>
<dbReference type="GO" id="GO:0008270">
    <property type="term" value="F:zinc ion binding"/>
    <property type="evidence" value="ECO:0007669"/>
    <property type="project" value="InterPro"/>
</dbReference>
<accession>A0AAE0N3Y9</accession>
<gene>
    <name evidence="6" type="ORF">B0H63DRAFT_423213</name>
</gene>
<reference evidence="6" key="2">
    <citation type="submission" date="2023-06" db="EMBL/GenBank/DDBJ databases">
        <authorList>
            <consortium name="Lawrence Berkeley National Laboratory"/>
            <person name="Haridas S."/>
            <person name="Hensen N."/>
            <person name="Bonometti L."/>
            <person name="Westerberg I."/>
            <person name="Brannstrom I.O."/>
            <person name="Guillou S."/>
            <person name="Cros-Aarteil S."/>
            <person name="Calhoun S."/>
            <person name="Kuo A."/>
            <person name="Mondo S."/>
            <person name="Pangilinan J."/>
            <person name="Riley R."/>
            <person name="LaButti K."/>
            <person name="Andreopoulos B."/>
            <person name="Lipzen A."/>
            <person name="Chen C."/>
            <person name="Yanf M."/>
            <person name="Daum C."/>
            <person name="Ng V."/>
            <person name="Clum A."/>
            <person name="Steindorff A."/>
            <person name="Ohm R."/>
            <person name="Martin F."/>
            <person name="Silar P."/>
            <person name="Natvig D."/>
            <person name="Lalanne C."/>
            <person name="Gautier V."/>
            <person name="Ament-velasquez S.L."/>
            <person name="Kruys A."/>
            <person name="Hutchinson M.I."/>
            <person name="Powell A.J."/>
            <person name="Barry K."/>
            <person name="Miller A.N."/>
            <person name="Grigoriev I.V."/>
            <person name="Debuchy R."/>
            <person name="Gladieux P."/>
            <person name="Thoren M.H."/>
            <person name="Johannesson H."/>
        </authorList>
    </citation>
    <scope>NUCLEOTIDE SEQUENCE</scope>
    <source>
        <strain evidence="6">CBS 232.78</strain>
    </source>
</reference>
<feature type="region of interest" description="Disordered" evidence="4">
    <location>
        <begin position="1"/>
        <end position="45"/>
    </location>
</feature>
<dbReference type="GO" id="GO:0003677">
    <property type="term" value="F:DNA binding"/>
    <property type="evidence" value="ECO:0007669"/>
    <property type="project" value="InterPro"/>
</dbReference>
<dbReference type="CDD" id="cd00067">
    <property type="entry name" value="GAL4"/>
    <property type="match status" value="1"/>
</dbReference>
<proteinExistence type="predicted"/>
<reference evidence="6" key="1">
    <citation type="journal article" date="2023" name="Mol. Phylogenet. Evol.">
        <title>Genome-scale phylogeny and comparative genomics of the fungal order Sordariales.</title>
        <authorList>
            <person name="Hensen N."/>
            <person name="Bonometti L."/>
            <person name="Westerberg I."/>
            <person name="Brannstrom I.O."/>
            <person name="Guillou S."/>
            <person name="Cros-Aarteil S."/>
            <person name="Calhoun S."/>
            <person name="Haridas S."/>
            <person name="Kuo A."/>
            <person name="Mondo S."/>
            <person name="Pangilinan J."/>
            <person name="Riley R."/>
            <person name="LaButti K."/>
            <person name="Andreopoulos B."/>
            <person name="Lipzen A."/>
            <person name="Chen C."/>
            <person name="Yan M."/>
            <person name="Daum C."/>
            <person name="Ng V."/>
            <person name="Clum A."/>
            <person name="Steindorff A."/>
            <person name="Ohm R.A."/>
            <person name="Martin F."/>
            <person name="Silar P."/>
            <person name="Natvig D.O."/>
            <person name="Lalanne C."/>
            <person name="Gautier V."/>
            <person name="Ament-Velasquez S.L."/>
            <person name="Kruys A."/>
            <person name="Hutchinson M.I."/>
            <person name="Powell A.J."/>
            <person name="Barry K."/>
            <person name="Miller A.N."/>
            <person name="Grigoriev I.V."/>
            <person name="Debuchy R."/>
            <person name="Gladieux P."/>
            <person name="Hiltunen Thoren M."/>
            <person name="Johannesson H."/>
        </authorList>
    </citation>
    <scope>NUCLEOTIDE SEQUENCE</scope>
    <source>
        <strain evidence="6">CBS 232.78</strain>
    </source>
</reference>
<evidence type="ECO:0000313" key="7">
    <source>
        <dbReference type="Proteomes" id="UP001285441"/>
    </source>
</evidence>
<dbReference type="Pfam" id="PF00172">
    <property type="entry name" value="Zn_clus"/>
    <property type="match status" value="1"/>
</dbReference>
<dbReference type="PROSITE" id="PS50048">
    <property type="entry name" value="ZN2_CY6_FUNGAL_2"/>
    <property type="match status" value="1"/>
</dbReference>
<protein>
    <submittedName>
        <fullName evidence="6">Fungal-specific transcription factor domain-containing protein</fullName>
    </submittedName>
</protein>
<evidence type="ECO:0000256" key="4">
    <source>
        <dbReference type="SAM" id="MobiDB-lite"/>
    </source>
</evidence>
<dbReference type="PANTHER" id="PTHR31001:SF50">
    <property type="entry name" value="ZN(II)2CYS6 TRANSCRIPTION FACTOR (EUROFUNG)"/>
    <property type="match status" value="1"/>
</dbReference>
<evidence type="ECO:0000259" key="5">
    <source>
        <dbReference type="PROSITE" id="PS50048"/>
    </source>
</evidence>
<dbReference type="InterPro" id="IPR007219">
    <property type="entry name" value="XnlR_reg_dom"/>
</dbReference>
<sequence length="862" mass="95429">MSTSPLPSGRSAGPSEEQALPPTSQLQSGPHAAAATSSPSPWTPKARSCIICRSRKVRCDKLSPCSNCRRANIPCVFPSNERPPKWARRLEASAAAKVHSAPAQADATGPVVERLRNLESLVKDLRGQLEQAHAAASSSAGSGPSSHVNSPEQEADHQMSAPPPSGTAPAAGLQKHFGRMVLKDANRSRYISSGFWSRVNDELDGLKMDAQGLGGGDSDTEDDEDDYSSVGKTPSVSRELERTPSERHAFLFQHNLGGASTPDLRDFRPLPSQIPFLVNVFAENINCIIGVVHIPSINKMVRSLRGSSVSSLTPANEALMFSLYYAAIVSMDDEEVVANFGSTKPELSLKYRLGLEYALAKADFLNIPDLVLVQAFGIFVALIRLHDSPRFVWMMTGLVIRMGQALGLQRDGSHFKGLTPFEIQMRRRIWWALCMLDIRAAEDQGTDFTITTGSFDTKLPLNISDDVLGPETKEMPPEEQSLTDMTLAVVNCRMGEVVRRLMALGANPDAPPCIEDQSRLINELYENLEQHYLQYKPDTSNMMPWVAICVARLLTSKMTLLVYLPMLFSPSSEGFTDEIRDKLLVCALEIAEYNHALNSEPKCRQWRWVYQTYTHWYAIVFLLIEVARRPWSPIVERAWVALHSVWLIPAQPKGMDKNARMWVPLRNLMAKAHEHRESELDRLRTDLQALHTLEINDRNIPTPSSSPGRYGAEKSEELSRQHWRSLFPGFVRQQLETLETDTWGPAPAPGQRFGTSEQSHASVPLSAVQPRGGFEDQLYNTAATDLDAAGTGAFEYNTPSFTTGVPDVDWSAVGPGFMSWPWSIAEPDMAVDGFLGAEDIDMNMGVDGQIDWLNWLESTKGT</sequence>
<dbReference type="GO" id="GO:0006351">
    <property type="term" value="P:DNA-templated transcription"/>
    <property type="evidence" value="ECO:0007669"/>
    <property type="project" value="InterPro"/>
</dbReference>
<keyword evidence="3" id="KW-0539">Nucleus</keyword>
<evidence type="ECO:0000256" key="3">
    <source>
        <dbReference type="ARBA" id="ARBA00023242"/>
    </source>
</evidence>
<dbReference type="InterPro" id="IPR050613">
    <property type="entry name" value="Sec_Metabolite_Reg"/>
</dbReference>
<feature type="region of interest" description="Disordered" evidence="4">
    <location>
        <begin position="129"/>
        <end position="171"/>
    </location>
</feature>
<dbReference type="PROSITE" id="PS00463">
    <property type="entry name" value="ZN2_CY6_FUNGAL_1"/>
    <property type="match status" value="1"/>
</dbReference>
<evidence type="ECO:0000313" key="6">
    <source>
        <dbReference type="EMBL" id="KAK3368549.1"/>
    </source>
</evidence>
<dbReference type="EMBL" id="JAULSW010000010">
    <property type="protein sequence ID" value="KAK3368549.1"/>
    <property type="molecule type" value="Genomic_DNA"/>
</dbReference>
<organism evidence="6 7">
    <name type="scientific">Podospora didyma</name>
    <dbReference type="NCBI Taxonomy" id="330526"/>
    <lineage>
        <taxon>Eukaryota</taxon>
        <taxon>Fungi</taxon>
        <taxon>Dikarya</taxon>
        <taxon>Ascomycota</taxon>
        <taxon>Pezizomycotina</taxon>
        <taxon>Sordariomycetes</taxon>
        <taxon>Sordariomycetidae</taxon>
        <taxon>Sordariales</taxon>
        <taxon>Podosporaceae</taxon>
        <taxon>Podospora</taxon>
    </lineage>
</organism>